<organism evidence="1 2">
    <name type="scientific">Speluncibacter jeojiensis</name>
    <dbReference type="NCBI Taxonomy" id="2710754"/>
    <lineage>
        <taxon>Bacteria</taxon>
        <taxon>Bacillati</taxon>
        <taxon>Actinomycetota</taxon>
        <taxon>Actinomycetes</taxon>
        <taxon>Mycobacteriales</taxon>
        <taxon>Speluncibacteraceae</taxon>
        <taxon>Speluncibacter</taxon>
    </lineage>
</organism>
<dbReference type="RefSeq" id="WP_332519945.1">
    <property type="nucleotide sequence ID" value="NZ_JANRHA010000007.1"/>
</dbReference>
<protein>
    <submittedName>
        <fullName evidence="1">Uncharacterized protein</fullName>
    </submittedName>
</protein>
<dbReference type="AlphaFoldDB" id="A0A9X4M1Q4"/>
<sequence length="94" mass="10396">MGSSFTALQSLVSAALCGEFDGRGLDDDLLDRIREANVDEWVEQLEYTGLFTDLELAFLRSEWQAHPEQLVTALLDGAYESALLGDRSARHHAA</sequence>
<gene>
    <name evidence="1" type="ORF">NVS88_11685</name>
</gene>
<evidence type="ECO:0000313" key="1">
    <source>
        <dbReference type="EMBL" id="MDG3015212.1"/>
    </source>
</evidence>
<reference evidence="1" key="1">
    <citation type="submission" date="2022-08" db="EMBL/GenBank/DDBJ databases">
        <title>Genome analysis of Corynebacteriales strain.</title>
        <authorList>
            <person name="Lee S.D."/>
        </authorList>
    </citation>
    <scope>NUCLEOTIDE SEQUENCE</scope>
    <source>
        <strain evidence="1">D3-21</strain>
    </source>
</reference>
<comment type="caution">
    <text evidence="1">The sequence shown here is derived from an EMBL/GenBank/DDBJ whole genome shotgun (WGS) entry which is preliminary data.</text>
</comment>
<proteinExistence type="predicted"/>
<dbReference type="EMBL" id="JANRHA010000007">
    <property type="protein sequence ID" value="MDG3015212.1"/>
    <property type="molecule type" value="Genomic_DNA"/>
</dbReference>
<dbReference type="Proteomes" id="UP001152755">
    <property type="component" value="Unassembled WGS sequence"/>
</dbReference>
<accession>A0A9X4M1Q4</accession>
<keyword evidence="2" id="KW-1185">Reference proteome</keyword>
<name>A0A9X4M1Q4_9ACTN</name>
<evidence type="ECO:0000313" key="2">
    <source>
        <dbReference type="Proteomes" id="UP001152755"/>
    </source>
</evidence>